<dbReference type="EMBL" id="NJEU01000408">
    <property type="protein sequence ID" value="PHH74803.1"/>
    <property type="molecule type" value="Genomic_DNA"/>
</dbReference>
<dbReference type="AlphaFoldDB" id="A0A2C5Z4P0"/>
<dbReference type="Pfam" id="PF01613">
    <property type="entry name" value="Flavin_Reduct"/>
    <property type="match status" value="1"/>
</dbReference>
<evidence type="ECO:0000259" key="2">
    <source>
        <dbReference type="SMART" id="SM00903"/>
    </source>
</evidence>
<dbReference type="SMART" id="SM00903">
    <property type="entry name" value="Flavin_Reduct"/>
    <property type="match status" value="1"/>
</dbReference>
<keyword evidence="4" id="KW-1185">Reference proteome</keyword>
<organism evidence="3 4">
    <name type="scientific">Ophiocordyceps australis</name>
    <dbReference type="NCBI Taxonomy" id="1399860"/>
    <lineage>
        <taxon>Eukaryota</taxon>
        <taxon>Fungi</taxon>
        <taxon>Dikarya</taxon>
        <taxon>Ascomycota</taxon>
        <taxon>Pezizomycotina</taxon>
        <taxon>Sordariomycetes</taxon>
        <taxon>Hypocreomycetidae</taxon>
        <taxon>Hypocreales</taxon>
        <taxon>Ophiocordycipitaceae</taxon>
        <taxon>Ophiocordyceps</taxon>
    </lineage>
</organism>
<dbReference type="InterPro" id="IPR002563">
    <property type="entry name" value="Flavin_Rdtase-like_dom"/>
</dbReference>
<dbReference type="InterPro" id="IPR050268">
    <property type="entry name" value="NADH-dep_flavin_reductase"/>
</dbReference>
<dbReference type="GO" id="GO:0042602">
    <property type="term" value="F:riboflavin reductase (NADPH) activity"/>
    <property type="evidence" value="ECO:0007669"/>
    <property type="project" value="TreeGrafter"/>
</dbReference>
<dbReference type="Gene3D" id="2.30.110.10">
    <property type="entry name" value="Electron Transport, Fmn-binding Protein, Chain A"/>
    <property type="match status" value="1"/>
</dbReference>
<evidence type="ECO:0000313" key="3">
    <source>
        <dbReference type="EMBL" id="PHH74803.1"/>
    </source>
</evidence>
<feature type="domain" description="Flavin reductase like" evidence="2">
    <location>
        <begin position="111"/>
        <end position="270"/>
    </location>
</feature>
<dbReference type="InterPro" id="IPR012349">
    <property type="entry name" value="Split_barrel_FMN-bd"/>
</dbReference>
<dbReference type="SUPFAM" id="SSF50475">
    <property type="entry name" value="FMN-binding split barrel"/>
    <property type="match status" value="1"/>
</dbReference>
<protein>
    <recommendedName>
        <fullName evidence="2">Flavin reductase like domain-containing protein</fullName>
    </recommendedName>
</protein>
<accession>A0A2C5Z4P0</accession>
<dbReference type="OrthoDB" id="2015405at2759"/>
<proteinExistence type="predicted"/>
<dbReference type="Proteomes" id="UP000224854">
    <property type="component" value="Unassembled WGS sequence"/>
</dbReference>
<keyword evidence="1" id="KW-0560">Oxidoreductase</keyword>
<name>A0A2C5Z4P0_9HYPO</name>
<evidence type="ECO:0000256" key="1">
    <source>
        <dbReference type="ARBA" id="ARBA00023002"/>
    </source>
</evidence>
<reference evidence="3 4" key="1">
    <citation type="submission" date="2017-06" db="EMBL/GenBank/DDBJ databases">
        <title>Ant-infecting Ophiocordyceps genomes reveal a high diversity of potential behavioral manipulation genes and a possible major role for enterotoxins.</title>
        <authorList>
            <person name="De Bekker C."/>
            <person name="Evans H.C."/>
            <person name="Brachmann A."/>
            <person name="Hughes D.P."/>
        </authorList>
    </citation>
    <scope>NUCLEOTIDE SEQUENCE [LARGE SCALE GENOMIC DNA]</scope>
    <source>
        <strain evidence="3 4">1348a</strain>
    </source>
</reference>
<sequence>MCNVLLQVQQRAGHIKTWLRNRNCCRSITSKGTQPLPAQGLGLITASRASQWRKQVQAGIGPFSSGNRLLHASSLSRKDFNIEGPSPPAVDSDGDTPLSDTCLSEQLRLTMRLVAHSVVVCTSCHGQTPRAITMSSFTSLTLRPTPLVTFNIAVPSRTLDAIAASGAFNIHVLTGDAAGAAVAERFARGNDAGALARAHGLNLGDKDIPPVLQGQGVLRVLKCKVFANGPQRGLVRVRDHVVVLGEVLDMMAVNKADNFGLVYADRKYRQMGNVIARRE</sequence>
<dbReference type="GO" id="GO:0010181">
    <property type="term" value="F:FMN binding"/>
    <property type="evidence" value="ECO:0007669"/>
    <property type="project" value="InterPro"/>
</dbReference>
<dbReference type="PANTHER" id="PTHR30466">
    <property type="entry name" value="FLAVIN REDUCTASE"/>
    <property type="match status" value="1"/>
</dbReference>
<gene>
    <name evidence="3" type="ORF">CDD82_4756</name>
</gene>
<dbReference type="PANTHER" id="PTHR30466:SF1">
    <property type="entry name" value="FMN REDUCTASE (NADH) RUTF"/>
    <property type="match status" value="1"/>
</dbReference>
<comment type="caution">
    <text evidence="3">The sequence shown here is derived from an EMBL/GenBank/DDBJ whole genome shotgun (WGS) entry which is preliminary data.</text>
</comment>
<evidence type="ECO:0000313" key="4">
    <source>
        <dbReference type="Proteomes" id="UP000224854"/>
    </source>
</evidence>